<dbReference type="SUPFAM" id="SSF56300">
    <property type="entry name" value="Metallo-dependent phosphatases"/>
    <property type="match status" value="1"/>
</dbReference>
<reference evidence="6" key="1">
    <citation type="submission" date="2021-04" db="EMBL/GenBank/DDBJ databases">
        <title>Pseudonocardia sp. nov., isolated from sandy soil of mangrove forest.</title>
        <authorList>
            <person name="Zan Z."/>
            <person name="Huang R."/>
            <person name="Liu W."/>
        </authorList>
    </citation>
    <scope>NUCLEOTIDE SEQUENCE</scope>
    <source>
        <strain evidence="6">S2-4</strain>
    </source>
</reference>
<dbReference type="InterPro" id="IPR004843">
    <property type="entry name" value="Calcineurin-like_PHP"/>
</dbReference>
<dbReference type="PANTHER" id="PTHR42988">
    <property type="entry name" value="PHOSPHOHYDROLASE"/>
    <property type="match status" value="1"/>
</dbReference>
<sequence length="290" mass="30319">MDDPRYTLIQISDPHIEDPGTRQRYGTDTAEALELALRRLEESTVRPDAVLFTGDLTEDGTPAQYRRFRSVVEPVAARLAVPFAYAMGNHDDRAAMRGVLLGDGSGSTDPVFQVVRVHGLRIVVLDSSVPGRAYGELSPDQLDRLRAELAEPAPDGTVVVLHHPPLPAVLPVAAAIPLRDRAGLGAVLAGSDARIVLAGHTHMTSAGALAGVPVWTPGALASTADALPPAGVGSRLVAAPTVARIDLFADSVIATAVPLDRGLIADFDGEATARTVARLRAELPAEPVGG</sequence>
<dbReference type="Gene3D" id="3.60.21.10">
    <property type="match status" value="1"/>
</dbReference>
<comment type="caution">
    <text evidence="6">The sequence shown here is derived from an EMBL/GenBank/DDBJ whole genome shotgun (WGS) entry which is preliminary data.</text>
</comment>
<gene>
    <name evidence="6" type="ORF">KDL28_00505</name>
</gene>
<dbReference type="RefSeq" id="WP_252435119.1">
    <property type="nucleotide sequence ID" value="NZ_JAGSOV010000003.1"/>
</dbReference>
<accession>A0ABT0ZS35</accession>
<evidence type="ECO:0000313" key="6">
    <source>
        <dbReference type="EMBL" id="MCO1653526.1"/>
    </source>
</evidence>
<dbReference type="Pfam" id="PF00149">
    <property type="entry name" value="Metallophos"/>
    <property type="match status" value="1"/>
</dbReference>
<dbReference type="EMBL" id="JAGSOV010000003">
    <property type="protein sequence ID" value="MCO1653526.1"/>
    <property type="molecule type" value="Genomic_DNA"/>
</dbReference>
<dbReference type="PANTHER" id="PTHR42988:SF2">
    <property type="entry name" value="CYCLIC NUCLEOTIDE PHOSPHODIESTERASE CBUA0032-RELATED"/>
    <property type="match status" value="1"/>
</dbReference>
<dbReference type="Proteomes" id="UP001165283">
    <property type="component" value="Unassembled WGS sequence"/>
</dbReference>
<protein>
    <submittedName>
        <fullName evidence="6">Metallophosphoesterase</fullName>
    </submittedName>
</protein>
<name>A0ABT0ZS35_9PSEU</name>
<comment type="similarity">
    <text evidence="4">Belongs to the cyclic nucleotide phosphodiesterase class-III family.</text>
</comment>
<dbReference type="InterPro" id="IPR029052">
    <property type="entry name" value="Metallo-depent_PP-like"/>
</dbReference>
<dbReference type="InterPro" id="IPR050884">
    <property type="entry name" value="CNP_phosphodiesterase-III"/>
</dbReference>
<proteinExistence type="inferred from homology"/>
<organism evidence="6 7">
    <name type="scientific">Pseudonocardia humida</name>
    <dbReference type="NCBI Taxonomy" id="2800819"/>
    <lineage>
        <taxon>Bacteria</taxon>
        <taxon>Bacillati</taxon>
        <taxon>Actinomycetota</taxon>
        <taxon>Actinomycetes</taxon>
        <taxon>Pseudonocardiales</taxon>
        <taxon>Pseudonocardiaceae</taxon>
        <taxon>Pseudonocardia</taxon>
    </lineage>
</organism>
<feature type="domain" description="Calcineurin-like phosphoesterase" evidence="5">
    <location>
        <begin position="7"/>
        <end position="202"/>
    </location>
</feature>
<keyword evidence="7" id="KW-1185">Reference proteome</keyword>
<keyword evidence="1" id="KW-0479">Metal-binding</keyword>
<evidence type="ECO:0000256" key="3">
    <source>
        <dbReference type="ARBA" id="ARBA00023004"/>
    </source>
</evidence>
<evidence type="ECO:0000256" key="1">
    <source>
        <dbReference type="ARBA" id="ARBA00022723"/>
    </source>
</evidence>
<evidence type="ECO:0000256" key="2">
    <source>
        <dbReference type="ARBA" id="ARBA00022801"/>
    </source>
</evidence>
<keyword evidence="3" id="KW-0408">Iron</keyword>
<evidence type="ECO:0000256" key="4">
    <source>
        <dbReference type="ARBA" id="ARBA00025742"/>
    </source>
</evidence>
<evidence type="ECO:0000313" key="7">
    <source>
        <dbReference type="Proteomes" id="UP001165283"/>
    </source>
</evidence>
<keyword evidence="2" id="KW-0378">Hydrolase</keyword>
<evidence type="ECO:0000259" key="5">
    <source>
        <dbReference type="Pfam" id="PF00149"/>
    </source>
</evidence>